<gene>
    <name evidence="2" type="ORF">J2736_002911</name>
</gene>
<dbReference type="PANTHER" id="PTHR37817:SF1">
    <property type="entry name" value="N-ACETYLTRANSFERASE EIS"/>
    <property type="match status" value="1"/>
</dbReference>
<feature type="domain" description="N-acetyltransferase" evidence="1">
    <location>
        <begin position="1"/>
        <end position="140"/>
    </location>
</feature>
<dbReference type="InterPro" id="IPR025559">
    <property type="entry name" value="Eis_dom"/>
</dbReference>
<dbReference type="Pfam" id="PF13527">
    <property type="entry name" value="Acetyltransf_9"/>
    <property type="match status" value="1"/>
</dbReference>
<name>A0ABU1NY22_9BACL</name>
<dbReference type="InterPro" id="IPR051554">
    <property type="entry name" value="Acetyltransferase_Eis"/>
</dbReference>
<dbReference type="Proteomes" id="UP001267290">
    <property type="component" value="Unassembled WGS sequence"/>
</dbReference>
<evidence type="ECO:0000313" key="2">
    <source>
        <dbReference type="EMBL" id="MDR6551722.1"/>
    </source>
</evidence>
<evidence type="ECO:0000313" key="3">
    <source>
        <dbReference type="Proteomes" id="UP001267290"/>
    </source>
</evidence>
<dbReference type="SUPFAM" id="SSF55729">
    <property type="entry name" value="Acyl-CoA N-acyltransferases (Nat)"/>
    <property type="match status" value="1"/>
</dbReference>
<dbReference type="InterPro" id="IPR016181">
    <property type="entry name" value="Acyl_CoA_acyltransferase"/>
</dbReference>
<evidence type="ECO:0000259" key="1">
    <source>
        <dbReference type="PROSITE" id="PS51186"/>
    </source>
</evidence>
<dbReference type="Pfam" id="PF17668">
    <property type="entry name" value="Acetyltransf_17"/>
    <property type="match status" value="1"/>
</dbReference>
<dbReference type="InterPro" id="IPR041380">
    <property type="entry name" value="Acetyltransf_17"/>
</dbReference>
<dbReference type="SUPFAM" id="SSF55718">
    <property type="entry name" value="SCP-like"/>
    <property type="match status" value="1"/>
</dbReference>
<organism evidence="2 3">
    <name type="scientific">Paenibacillus qinlingensis</name>
    <dbReference type="NCBI Taxonomy" id="1837343"/>
    <lineage>
        <taxon>Bacteria</taxon>
        <taxon>Bacillati</taxon>
        <taxon>Bacillota</taxon>
        <taxon>Bacilli</taxon>
        <taxon>Bacillales</taxon>
        <taxon>Paenibacillaceae</taxon>
        <taxon>Paenibacillus</taxon>
    </lineage>
</organism>
<protein>
    <submittedName>
        <fullName evidence="2">Acetyltransferase</fullName>
    </submittedName>
</protein>
<dbReference type="PANTHER" id="PTHR37817">
    <property type="entry name" value="N-ACETYLTRANSFERASE EIS"/>
    <property type="match status" value="1"/>
</dbReference>
<dbReference type="PROSITE" id="PS51186">
    <property type="entry name" value="GNAT"/>
    <property type="match status" value="1"/>
</dbReference>
<dbReference type="InterPro" id="IPR036527">
    <property type="entry name" value="SCP2_sterol-bd_dom_sf"/>
</dbReference>
<dbReference type="RefSeq" id="WP_310499286.1">
    <property type="nucleotide sequence ID" value="NZ_JAVDSB010000004.1"/>
</dbReference>
<dbReference type="Pfam" id="PF13530">
    <property type="entry name" value="SCP2_2"/>
    <property type="match status" value="1"/>
</dbReference>
<sequence length="391" mass="45255">MIRKLVATDMEQCLALTEFAFKLQFTPEQRADRLAQMSIQESLGFFDEEQLAAKLTLLPLEIIIHNRSYAMCGVASVATWPEYRRQGMVGNLMNQSLRLMRERGTTVSVLNPFSFRFYDKYGWSHFCEIKRYRFQAHLAPRIGEVKGKVRRGSSHNLAELQSIYDTFARNFNGMLQRDEAWWHSSIFRKRLGHLAIYYDEAGTPKGYVLYTIKERLFDLHELVYVDDQSRNGLWRFIANHAPMVDEFTFIAPTDDRFSFVLEEPAIRTEINACYMIRIVDVAAFLQQYPFLATGHSHQFRLHIQDEHATWNTGLFEVTVNGEGEASVIQMPEGTPSDYALTCSIQTLSSMMIGYILPVDLHKMGRLVGESMDIDTLHKVIPHKVPFFMDMF</sequence>
<proteinExistence type="predicted"/>
<reference evidence="2 3" key="1">
    <citation type="submission" date="2023-07" db="EMBL/GenBank/DDBJ databases">
        <title>Sorghum-associated microbial communities from plants grown in Nebraska, USA.</title>
        <authorList>
            <person name="Schachtman D."/>
        </authorList>
    </citation>
    <scope>NUCLEOTIDE SEQUENCE [LARGE SCALE GENOMIC DNA]</scope>
    <source>
        <strain evidence="2 3">CC258</strain>
    </source>
</reference>
<accession>A0ABU1NY22</accession>
<keyword evidence="3" id="KW-1185">Reference proteome</keyword>
<dbReference type="Gene3D" id="3.30.1050.10">
    <property type="entry name" value="SCP2 sterol-binding domain"/>
    <property type="match status" value="1"/>
</dbReference>
<dbReference type="EMBL" id="JAVDSB010000004">
    <property type="protein sequence ID" value="MDR6551722.1"/>
    <property type="molecule type" value="Genomic_DNA"/>
</dbReference>
<comment type="caution">
    <text evidence="2">The sequence shown here is derived from an EMBL/GenBank/DDBJ whole genome shotgun (WGS) entry which is preliminary data.</text>
</comment>
<dbReference type="InterPro" id="IPR000182">
    <property type="entry name" value="GNAT_dom"/>
</dbReference>
<dbReference type="Gene3D" id="3.40.630.30">
    <property type="match status" value="2"/>
</dbReference>